<sequence>MKKQKTLALGCSGGEGKAENAQVLGPLALGIHWSASWKKRNRVQSSGFTVECQRWTLKGVFLFFHYAWVGVPKTFAFFPFSLLPAFGFLRDFF</sequence>
<dbReference type="AlphaFoldDB" id="A0A0K9YMD7"/>
<dbReference type="EMBL" id="LGIQ01000011">
    <property type="protein sequence ID" value="KNB69864.1"/>
    <property type="molecule type" value="Genomic_DNA"/>
</dbReference>
<keyword evidence="1" id="KW-0472">Membrane</keyword>
<dbReference type="Proteomes" id="UP000036834">
    <property type="component" value="Unassembled WGS sequence"/>
</dbReference>
<evidence type="ECO:0000256" key="1">
    <source>
        <dbReference type="SAM" id="Phobius"/>
    </source>
</evidence>
<dbReference type="PATRIC" id="fig|54915.3.peg.4998"/>
<name>A0A0K9YMD7_9BACL</name>
<protein>
    <submittedName>
        <fullName evidence="2">Uncharacterized protein</fullName>
    </submittedName>
</protein>
<keyword evidence="1" id="KW-1133">Transmembrane helix</keyword>
<reference evidence="3" key="1">
    <citation type="submission" date="2015-07" db="EMBL/GenBank/DDBJ databases">
        <title>Genome sequencing project for genomic taxonomy and phylogenomics of Bacillus-like bacteria.</title>
        <authorList>
            <person name="Liu B."/>
            <person name="Wang J."/>
            <person name="Zhu Y."/>
            <person name="Liu G."/>
            <person name="Chen Q."/>
            <person name="Chen Z."/>
            <person name="Lan J."/>
            <person name="Che J."/>
            <person name="Ge C."/>
            <person name="Shi H."/>
            <person name="Pan Z."/>
            <person name="Liu X."/>
        </authorList>
    </citation>
    <scope>NUCLEOTIDE SEQUENCE [LARGE SCALE GENOMIC DNA]</scope>
    <source>
        <strain evidence="3">DSM 9887</strain>
    </source>
</reference>
<keyword evidence="1" id="KW-0812">Transmembrane</keyword>
<organism evidence="2 3">
    <name type="scientific">Brevibacillus reuszeri</name>
    <dbReference type="NCBI Taxonomy" id="54915"/>
    <lineage>
        <taxon>Bacteria</taxon>
        <taxon>Bacillati</taxon>
        <taxon>Bacillota</taxon>
        <taxon>Bacilli</taxon>
        <taxon>Bacillales</taxon>
        <taxon>Paenibacillaceae</taxon>
        <taxon>Brevibacillus</taxon>
    </lineage>
</organism>
<accession>A0A0K9YMD7</accession>
<comment type="caution">
    <text evidence="2">The sequence shown here is derived from an EMBL/GenBank/DDBJ whole genome shotgun (WGS) entry which is preliminary data.</text>
</comment>
<proteinExistence type="predicted"/>
<evidence type="ECO:0000313" key="2">
    <source>
        <dbReference type="EMBL" id="KNB69864.1"/>
    </source>
</evidence>
<dbReference type="STRING" id="54915.ADS79_28930"/>
<evidence type="ECO:0000313" key="3">
    <source>
        <dbReference type="Proteomes" id="UP000036834"/>
    </source>
</evidence>
<gene>
    <name evidence="2" type="ORF">ADS79_28930</name>
</gene>
<feature type="transmembrane region" description="Helical" evidence="1">
    <location>
        <begin position="63"/>
        <end position="89"/>
    </location>
</feature>